<reference evidence="2" key="1">
    <citation type="submission" date="2021-02" db="EMBL/GenBank/DDBJ databases">
        <authorList>
            <person name="Nowell W R."/>
        </authorList>
    </citation>
    <scope>NUCLEOTIDE SEQUENCE</scope>
</reference>
<comment type="caution">
    <text evidence="2">The sequence shown here is derived from an EMBL/GenBank/DDBJ whole genome shotgun (WGS) entry which is preliminary data.</text>
</comment>
<organism evidence="2 3">
    <name type="scientific">Rotaria sordida</name>
    <dbReference type="NCBI Taxonomy" id="392033"/>
    <lineage>
        <taxon>Eukaryota</taxon>
        <taxon>Metazoa</taxon>
        <taxon>Spiralia</taxon>
        <taxon>Gnathifera</taxon>
        <taxon>Rotifera</taxon>
        <taxon>Eurotatoria</taxon>
        <taxon>Bdelloidea</taxon>
        <taxon>Philodinida</taxon>
        <taxon>Philodinidae</taxon>
        <taxon>Rotaria</taxon>
    </lineage>
</organism>
<gene>
    <name evidence="2" type="ORF">OTI717_LOCUS35588</name>
</gene>
<feature type="compositionally biased region" description="Low complexity" evidence="1">
    <location>
        <begin position="70"/>
        <end position="100"/>
    </location>
</feature>
<name>A0A819XAW2_9BILA</name>
<proteinExistence type="predicted"/>
<evidence type="ECO:0000313" key="2">
    <source>
        <dbReference type="EMBL" id="CAF4137976.1"/>
    </source>
</evidence>
<evidence type="ECO:0000256" key="1">
    <source>
        <dbReference type="SAM" id="MobiDB-lite"/>
    </source>
</evidence>
<dbReference type="AlphaFoldDB" id="A0A819XAW2"/>
<dbReference type="Proteomes" id="UP000663823">
    <property type="component" value="Unassembled WGS sequence"/>
</dbReference>
<sequence length="138" mass="15364">MIVVHIEHKVIGLPASDFYYFLDALHTQKKKIQTSSIKLQTEHQISIYMTTVPEDKFKINTIYQYFTDLSSSSSSSSSKKSSSSSVSTTNKKQTNSSVTTNEEGTINGPSPRDSIRPVDPTGNRLDPKRIASESDAFR</sequence>
<evidence type="ECO:0000313" key="3">
    <source>
        <dbReference type="Proteomes" id="UP000663823"/>
    </source>
</evidence>
<accession>A0A819XAW2</accession>
<feature type="region of interest" description="Disordered" evidence="1">
    <location>
        <begin position="69"/>
        <end position="138"/>
    </location>
</feature>
<dbReference type="EMBL" id="CAJOAX010013980">
    <property type="protein sequence ID" value="CAF4137976.1"/>
    <property type="molecule type" value="Genomic_DNA"/>
</dbReference>
<feature type="compositionally biased region" description="Basic and acidic residues" evidence="1">
    <location>
        <begin position="125"/>
        <end position="138"/>
    </location>
</feature>
<protein>
    <submittedName>
        <fullName evidence="2">Uncharacterized protein</fullName>
    </submittedName>
</protein>